<dbReference type="InterPro" id="IPR005650">
    <property type="entry name" value="BlaI_family"/>
</dbReference>
<dbReference type="RefSeq" id="WP_017895113.1">
    <property type="nucleotide sequence ID" value="NZ_CBXI010000040.1"/>
</dbReference>
<proteinExistence type="inferred from homology"/>
<dbReference type="Gene3D" id="1.10.4040.10">
    <property type="entry name" value="Penicillinase repressor domain"/>
    <property type="match status" value="1"/>
</dbReference>
<dbReference type="InterPro" id="IPR036388">
    <property type="entry name" value="WH-like_DNA-bd_sf"/>
</dbReference>
<protein>
    <submittedName>
        <fullName evidence="5">Transcriptional repressor, BlaI/MecI family</fullName>
    </submittedName>
</protein>
<dbReference type="Pfam" id="PF03965">
    <property type="entry name" value="Penicillinase_R"/>
    <property type="match status" value="1"/>
</dbReference>
<dbReference type="OrthoDB" id="9795583at2"/>
<dbReference type="EMBL" id="CBXI010000040">
    <property type="protein sequence ID" value="CDL92253.1"/>
    <property type="molecule type" value="Genomic_DNA"/>
</dbReference>
<comment type="similarity">
    <text evidence="1">Belongs to the BlaI transcriptional regulatory family.</text>
</comment>
<dbReference type="InterPro" id="IPR036390">
    <property type="entry name" value="WH_DNA-bd_sf"/>
</dbReference>
<organism evidence="5 6">
    <name type="scientific">Clostridium tyrobutyricum DIVETGP</name>
    <dbReference type="NCBI Taxonomy" id="1408889"/>
    <lineage>
        <taxon>Bacteria</taxon>
        <taxon>Bacillati</taxon>
        <taxon>Bacillota</taxon>
        <taxon>Clostridia</taxon>
        <taxon>Eubacteriales</taxon>
        <taxon>Clostridiaceae</taxon>
        <taxon>Clostridium</taxon>
    </lineage>
</organism>
<keyword evidence="6" id="KW-1185">Reference proteome</keyword>
<dbReference type="GO" id="GO:0045892">
    <property type="term" value="P:negative regulation of DNA-templated transcription"/>
    <property type="evidence" value="ECO:0007669"/>
    <property type="project" value="InterPro"/>
</dbReference>
<keyword evidence="2" id="KW-0805">Transcription regulation</keyword>
<gene>
    <name evidence="5" type="ORF">CTDIVETGP_2323</name>
</gene>
<dbReference type="Proteomes" id="UP000019482">
    <property type="component" value="Unassembled WGS sequence"/>
</dbReference>
<evidence type="ECO:0000256" key="1">
    <source>
        <dbReference type="ARBA" id="ARBA00011046"/>
    </source>
</evidence>
<name>W6N6H1_CLOTY</name>
<reference evidence="5 6" key="1">
    <citation type="journal article" date="2015" name="Genome Announc.">
        <title>Draft Genome Sequence of Clostridium tyrobutyricum Strain DIVETGP, Isolated from Cow's Milk for Grana Padano Production.</title>
        <authorList>
            <person name="Soggiu A."/>
            <person name="Piras C."/>
            <person name="Gaiarsa S."/>
            <person name="Sassera D."/>
            <person name="Roncada P."/>
            <person name="Bendixen E."/>
            <person name="Brasca M."/>
            <person name="Bonizzi L."/>
        </authorList>
    </citation>
    <scope>NUCLEOTIDE SEQUENCE [LARGE SCALE GENOMIC DNA]</scope>
    <source>
        <strain evidence="5 6">DIVETGP</strain>
    </source>
</reference>
<dbReference type="Gene3D" id="1.10.10.10">
    <property type="entry name" value="Winged helix-like DNA-binding domain superfamily/Winged helix DNA-binding domain"/>
    <property type="match status" value="1"/>
</dbReference>
<evidence type="ECO:0000256" key="3">
    <source>
        <dbReference type="ARBA" id="ARBA00023125"/>
    </source>
</evidence>
<evidence type="ECO:0000256" key="4">
    <source>
        <dbReference type="ARBA" id="ARBA00023163"/>
    </source>
</evidence>
<accession>W6N6H1</accession>
<sequence>MSIIKIPESELEIMKAIWSSQIPVSSKEIVKIMEDRKGWKITTVLTLLSRLTKKKFIDAKREKRITYYTPIVTEGEYLGFETKDFFQKVHGNSLKSFITTLHDNDDISDDDLDELEKWIKNR</sequence>
<dbReference type="AlphaFoldDB" id="W6N6H1"/>
<dbReference type="PIRSF" id="PIRSF019455">
    <property type="entry name" value="CopR_AtkY"/>
    <property type="match status" value="1"/>
</dbReference>
<dbReference type="GeneID" id="29420452"/>
<comment type="caution">
    <text evidence="5">The sequence shown here is derived from an EMBL/GenBank/DDBJ whole genome shotgun (WGS) entry which is preliminary data.</text>
</comment>
<keyword evidence="3" id="KW-0238">DNA-binding</keyword>
<evidence type="ECO:0000256" key="2">
    <source>
        <dbReference type="ARBA" id="ARBA00023015"/>
    </source>
</evidence>
<evidence type="ECO:0000313" key="5">
    <source>
        <dbReference type="EMBL" id="CDL92253.1"/>
    </source>
</evidence>
<evidence type="ECO:0000313" key="6">
    <source>
        <dbReference type="Proteomes" id="UP000019482"/>
    </source>
</evidence>
<keyword evidence="4" id="KW-0804">Transcription</keyword>
<dbReference type="SUPFAM" id="SSF46785">
    <property type="entry name" value="Winged helix' DNA-binding domain"/>
    <property type="match status" value="1"/>
</dbReference>
<dbReference type="GO" id="GO:0003677">
    <property type="term" value="F:DNA binding"/>
    <property type="evidence" value="ECO:0007669"/>
    <property type="project" value="UniProtKB-KW"/>
</dbReference>